<evidence type="ECO:0000259" key="2">
    <source>
        <dbReference type="SMART" id="SM00776"/>
    </source>
</evidence>
<accession>A0A2K3UT07</accession>
<dbReference type="InterPro" id="IPR008979">
    <property type="entry name" value="Galactose-bd-like_sf"/>
</dbReference>
<dbReference type="Pfam" id="PF08305">
    <property type="entry name" value="NPCBM"/>
    <property type="match status" value="1"/>
</dbReference>
<dbReference type="SMART" id="SM00776">
    <property type="entry name" value="NPCBM"/>
    <property type="match status" value="1"/>
</dbReference>
<feature type="region of interest" description="Disordered" evidence="1">
    <location>
        <begin position="70"/>
        <end position="91"/>
    </location>
</feature>
<proteinExistence type="predicted"/>
<organism evidence="3 4">
    <name type="scientific">Deinococcus koreensis</name>
    <dbReference type="NCBI Taxonomy" id="2054903"/>
    <lineage>
        <taxon>Bacteria</taxon>
        <taxon>Thermotogati</taxon>
        <taxon>Deinococcota</taxon>
        <taxon>Deinococci</taxon>
        <taxon>Deinococcales</taxon>
        <taxon>Deinococcaceae</taxon>
        <taxon>Deinococcus</taxon>
    </lineage>
</organism>
<feature type="domain" description="Glycosyl hydrolase family 98 putative carbohydrate-binding module" evidence="2">
    <location>
        <begin position="55"/>
        <end position="211"/>
    </location>
</feature>
<dbReference type="Gene3D" id="2.160.20.10">
    <property type="entry name" value="Single-stranded right-handed beta-helix, Pectin lyase-like"/>
    <property type="match status" value="1"/>
</dbReference>
<dbReference type="OrthoDB" id="885845at2"/>
<dbReference type="SUPFAM" id="SSF49785">
    <property type="entry name" value="Galactose-binding domain-like"/>
    <property type="match status" value="1"/>
</dbReference>
<dbReference type="Gene3D" id="2.60.120.1060">
    <property type="entry name" value="NPCBM/NEW2 domain"/>
    <property type="match status" value="1"/>
</dbReference>
<name>A0A2K3UT07_9DEIO</name>
<evidence type="ECO:0000256" key="1">
    <source>
        <dbReference type="SAM" id="MobiDB-lite"/>
    </source>
</evidence>
<dbReference type="InterPro" id="IPR038637">
    <property type="entry name" value="NPCBM_sf"/>
</dbReference>
<comment type="caution">
    <text evidence="3">The sequence shown here is derived from an EMBL/GenBank/DDBJ whole genome shotgun (WGS) entry which is preliminary data.</text>
</comment>
<reference evidence="3 4" key="1">
    <citation type="submission" date="2018-01" db="EMBL/GenBank/DDBJ databases">
        <title>Deinococcus koreensis sp. nov., a radiation-resistant bacterium isolated from river water.</title>
        <authorList>
            <person name="Choi A."/>
        </authorList>
    </citation>
    <scope>NUCLEOTIDE SEQUENCE [LARGE SCALE GENOMIC DNA]</scope>
    <source>
        <strain evidence="3 4">SJW1-2</strain>
    </source>
</reference>
<evidence type="ECO:0000313" key="3">
    <source>
        <dbReference type="EMBL" id="PNY79665.1"/>
    </source>
</evidence>
<dbReference type="Proteomes" id="UP000236379">
    <property type="component" value="Unassembled WGS sequence"/>
</dbReference>
<dbReference type="InterPro" id="IPR013222">
    <property type="entry name" value="Glyco_hyd_98_carb-bd"/>
</dbReference>
<dbReference type="EMBL" id="PPPD01000002">
    <property type="protein sequence ID" value="PNY79665.1"/>
    <property type="molecule type" value="Genomic_DNA"/>
</dbReference>
<dbReference type="AlphaFoldDB" id="A0A2K3UT07"/>
<dbReference type="InterPro" id="IPR011050">
    <property type="entry name" value="Pectin_lyase_fold/virulence"/>
</dbReference>
<dbReference type="InterPro" id="IPR012334">
    <property type="entry name" value="Pectin_lyas_fold"/>
</dbReference>
<protein>
    <recommendedName>
        <fullName evidence="2">Glycosyl hydrolase family 98 putative carbohydrate-binding module domain-containing protein</fullName>
    </recommendedName>
</protein>
<sequence>MNPSGSTHPLPRVRPTPAHQPWCAGGLGLMLSMTLSACSSAGTPSLQAAAQDAPALKSGFLSDQLDSAPAPVNGWGPVERDRANGDDAAGDGPPLSLSGVSFTKGLGVHANSELSFVLDGRCSRFRASVGVDDSVRVGGKYNARGISSLTFTVYAGTARLFDSGVMTEKSSTQTVDVAIPADARTLRLVVGDGGNWIGYDHGDWANARVECSVPTPVPTPAPAPAPAPTPKNVAYRGVSAAMWSEIDARASQFGDPHNCHARVDRIPGSGLTISPGDGNAISAALGRSNTVVLKGGTYRISDTVDLSGKTLVGAPGEDVVIDGRDVLMAVRMGQGGTLSNVRIIDTRNVGIELGSGGTAYRVSVARTGRSGRASGYLSTNGRAFVRANDDSRNNCVVSTEARDSYNDRRYDGTLDGVTDQGGNGDGYVVSSSTIIDSYAYNNSDDGFDFWESKESNYVYFSEAFEGGKSPLGFPNPTGKSGDGNGFKLGRGDQVHYIYKSRGFNNKQSGFTLNSNTGWPVIMGSEAFGNEMRDWDGLPGNTRGL</sequence>
<evidence type="ECO:0000313" key="4">
    <source>
        <dbReference type="Proteomes" id="UP000236379"/>
    </source>
</evidence>
<keyword evidence="4" id="KW-1185">Reference proteome</keyword>
<gene>
    <name evidence="3" type="ORF">CVO96_17015</name>
</gene>
<dbReference type="SUPFAM" id="SSF51126">
    <property type="entry name" value="Pectin lyase-like"/>
    <property type="match status" value="1"/>
</dbReference>